<accession>A0A344LAB1</accession>
<dbReference type="AlphaFoldDB" id="A0A344LAB1"/>
<evidence type="ECO:0000313" key="1">
    <source>
        <dbReference type="EMBL" id="AXB44985.1"/>
    </source>
</evidence>
<proteinExistence type="predicted"/>
<organism evidence="1 2">
    <name type="scientific">Amycolatopsis albispora</name>
    <dbReference type="NCBI Taxonomy" id="1804986"/>
    <lineage>
        <taxon>Bacteria</taxon>
        <taxon>Bacillati</taxon>
        <taxon>Actinomycetota</taxon>
        <taxon>Actinomycetes</taxon>
        <taxon>Pseudonocardiales</taxon>
        <taxon>Pseudonocardiaceae</taxon>
        <taxon>Amycolatopsis</taxon>
    </lineage>
</organism>
<dbReference type="KEGG" id="aab:A4R43_22845"/>
<evidence type="ECO:0000313" key="2">
    <source>
        <dbReference type="Proteomes" id="UP000250434"/>
    </source>
</evidence>
<reference evidence="1 2" key="1">
    <citation type="submission" date="2016-04" db="EMBL/GenBank/DDBJ databases">
        <title>Complete genome sequence and analysis of deep-sea sediment isolate, Amycolatopsis sp. WP1.</title>
        <authorList>
            <person name="Wang H."/>
            <person name="Chen S."/>
            <person name="Wu Q."/>
        </authorList>
    </citation>
    <scope>NUCLEOTIDE SEQUENCE [LARGE SCALE GENOMIC DNA]</scope>
    <source>
        <strain evidence="1 2">WP1</strain>
    </source>
</reference>
<keyword evidence="2" id="KW-1185">Reference proteome</keyword>
<gene>
    <name evidence="1" type="ORF">A4R43_22845</name>
</gene>
<dbReference type="EMBL" id="CP015163">
    <property type="protein sequence ID" value="AXB44985.1"/>
    <property type="molecule type" value="Genomic_DNA"/>
</dbReference>
<dbReference type="Proteomes" id="UP000250434">
    <property type="component" value="Chromosome"/>
</dbReference>
<protein>
    <submittedName>
        <fullName evidence="1">Uncharacterized protein</fullName>
    </submittedName>
</protein>
<name>A0A344LAB1_9PSEU</name>
<sequence>MAVEVHTHANSRELHSNAQSFDIHQASGHLYLYGPEDDQGVVRLLAAYSSGSWRSAKLD</sequence>